<evidence type="ECO:0000256" key="1">
    <source>
        <dbReference type="ARBA" id="ARBA00004496"/>
    </source>
</evidence>
<keyword evidence="8 13" id="KW-0548">Nucleotidyltransferase</keyword>
<dbReference type="InterPro" id="IPR010923">
    <property type="entry name" value="T(6)A37_SUA5"/>
</dbReference>
<gene>
    <name evidence="16" type="primary">ywlC</name>
    <name evidence="16" type="ORF">Mterra_03932</name>
</gene>
<dbReference type="InterPro" id="IPR050156">
    <property type="entry name" value="TC-AMP_synthase_SUA5"/>
</dbReference>
<evidence type="ECO:0000256" key="14">
    <source>
        <dbReference type="PIRSR" id="PIRSR004930-1"/>
    </source>
</evidence>
<evidence type="ECO:0000256" key="7">
    <source>
        <dbReference type="ARBA" id="ARBA00022694"/>
    </source>
</evidence>
<evidence type="ECO:0000256" key="10">
    <source>
        <dbReference type="ARBA" id="ARBA00022840"/>
    </source>
</evidence>
<feature type="binding site" evidence="14">
    <location>
        <position position="29"/>
    </location>
    <ligand>
        <name>L-threonine</name>
        <dbReference type="ChEBI" id="CHEBI:57926"/>
    </ligand>
</feature>
<feature type="binding site" evidence="14">
    <location>
        <position position="145"/>
    </location>
    <ligand>
        <name>ATP</name>
        <dbReference type="ChEBI" id="CHEBI:30616"/>
    </ligand>
</feature>
<evidence type="ECO:0000256" key="3">
    <source>
        <dbReference type="ARBA" id="ARBA00012584"/>
    </source>
</evidence>
<name>A0A399DV36_9DEIN</name>
<dbReference type="PIRSF" id="PIRSF004930">
    <property type="entry name" value="Tln_factor_SUA5"/>
    <property type="match status" value="1"/>
</dbReference>
<dbReference type="Gene3D" id="3.40.50.11030">
    <property type="entry name" value="Threonylcarbamoyl-AMP synthase, C-terminal domain"/>
    <property type="match status" value="1"/>
</dbReference>
<dbReference type="GO" id="GO:0003725">
    <property type="term" value="F:double-stranded RNA binding"/>
    <property type="evidence" value="ECO:0007669"/>
    <property type="project" value="UniProtKB-UniRule"/>
</dbReference>
<dbReference type="GO" id="GO:0006450">
    <property type="term" value="P:regulation of translational fidelity"/>
    <property type="evidence" value="ECO:0007669"/>
    <property type="project" value="TreeGrafter"/>
</dbReference>
<sequence>MVVPPTPENLEKAAQILRSGGLVAFPTETVYGLGANALDAEAVARIFEAKQRPSFDPLIVHVASREMLGRVACEVSPQAEALIGRFWPGPLTLVLPKAAAVPGIVTSGLPTVAVRMPGHPVALELLRRAGVPVAAPSANPFGYLSPTRAEHVARMLEDRVDLILDGGLTTHGVESTIVMLGEKPTVLRYGAIPVEELEPVVGPLELSVGESLKPLVPGQLPQHYAPRTPIHIARPEEVPTRGRKKLGYLAFQDVPRGFGVVKVLSPTGDLREAAAHLFEALHQLDMLGLEAIYAEPVLEEGLGRAIMDRLRRAATR</sequence>
<feature type="domain" description="YrdC-like" evidence="15">
    <location>
        <begin position="7"/>
        <end position="192"/>
    </location>
</feature>
<dbReference type="InterPro" id="IPR038385">
    <property type="entry name" value="Sua5/YwlC_C"/>
</dbReference>
<evidence type="ECO:0000256" key="12">
    <source>
        <dbReference type="ARBA" id="ARBA00048366"/>
    </source>
</evidence>
<dbReference type="Proteomes" id="UP000265715">
    <property type="component" value="Unassembled WGS sequence"/>
</dbReference>
<evidence type="ECO:0000313" key="16">
    <source>
        <dbReference type="EMBL" id="RIH75927.1"/>
    </source>
</evidence>
<keyword evidence="10 13" id="KW-0067">ATP-binding</keyword>
<dbReference type="EC" id="2.7.7.87" evidence="3 13"/>
<dbReference type="GO" id="GO:0000049">
    <property type="term" value="F:tRNA binding"/>
    <property type="evidence" value="ECO:0007669"/>
    <property type="project" value="TreeGrafter"/>
</dbReference>
<dbReference type="OrthoDB" id="9814580at2"/>
<comment type="caution">
    <text evidence="16">The sequence shown here is derived from an EMBL/GenBank/DDBJ whole genome shotgun (WGS) entry which is preliminary data.</text>
</comment>
<dbReference type="FunFam" id="3.90.870.10:FF:000009">
    <property type="entry name" value="Threonylcarbamoyl-AMP synthase, putative"/>
    <property type="match status" value="1"/>
</dbReference>
<feature type="binding site" evidence="14">
    <location>
        <position position="135"/>
    </location>
    <ligand>
        <name>L-threonine</name>
        <dbReference type="ChEBI" id="CHEBI:57926"/>
    </ligand>
</feature>
<dbReference type="RefSeq" id="WP_119316756.1">
    <property type="nucleotide sequence ID" value="NZ_QXDL01000339.1"/>
</dbReference>
<feature type="binding site" evidence="14">
    <location>
        <position position="175"/>
    </location>
    <ligand>
        <name>L-threonine</name>
        <dbReference type="ChEBI" id="CHEBI:57926"/>
    </ligand>
</feature>
<dbReference type="Pfam" id="PF01300">
    <property type="entry name" value="Sua5_yciO_yrdC"/>
    <property type="match status" value="1"/>
</dbReference>
<evidence type="ECO:0000259" key="15">
    <source>
        <dbReference type="PROSITE" id="PS51163"/>
    </source>
</evidence>
<comment type="subcellular location">
    <subcellularLocation>
        <location evidence="1 13">Cytoplasm</location>
    </subcellularLocation>
</comment>
<dbReference type="PANTHER" id="PTHR17490">
    <property type="entry name" value="SUA5"/>
    <property type="match status" value="1"/>
</dbReference>
<organism evidence="16 17">
    <name type="scientific">Calidithermus terrae</name>
    <dbReference type="NCBI Taxonomy" id="1408545"/>
    <lineage>
        <taxon>Bacteria</taxon>
        <taxon>Thermotogati</taxon>
        <taxon>Deinococcota</taxon>
        <taxon>Deinococci</taxon>
        <taxon>Thermales</taxon>
        <taxon>Thermaceae</taxon>
        <taxon>Calidithermus</taxon>
    </lineage>
</organism>
<evidence type="ECO:0000256" key="2">
    <source>
        <dbReference type="ARBA" id="ARBA00007663"/>
    </source>
</evidence>
<comment type="function">
    <text evidence="13">Required for the formation of a threonylcarbamoyl group on adenosine at position 37 (t(6)A37) in tRNAs that read codons beginning with adenine.</text>
</comment>
<evidence type="ECO:0000256" key="13">
    <source>
        <dbReference type="PIRNR" id="PIRNR004930"/>
    </source>
</evidence>
<proteinExistence type="inferred from homology"/>
<dbReference type="PROSITE" id="PS51163">
    <property type="entry name" value="YRDC"/>
    <property type="match status" value="1"/>
</dbReference>
<dbReference type="NCBIfam" id="TIGR00057">
    <property type="entry name" value="L-threonylcarbamoyladenylate synthase"/>
    <property type="match status" value="1"/>
</dbReference>
<feature type="binding site" evidence="14">
    <location>
        <position position="137"/>
    </location>
    <ligand>
        <name>ATP</name>
        <dbReference type="ChEBI" id="CHEBI:30616"/>
    </ligand>
</feature>
<comment type="similarity">
    <text evidence="2 13">Belongs to the SUA5 family.</text>
</comment>
<keyword evidence="17" id="KW-1185">Reference proteome</keyword>
<comment type="catalytic activity">
    <reaction evidence="12 13">
        <text>L-threonine + hydrogencarbonate + ATP = L-threonylcarbamoyladenylate + diphosphate + H2O</text>
        <dbReference type="Rhea" id="RHEA:36407"/>
        <dbReference type="ChEBI" id="CHEBI:15377"/>
        <dbReference type="ChEBI" id="CHEBI:17544"/>
        <dbReference type="ChEBI" id="CHEBI:30616"/>
        <dbReference type="ChEBI" id="CHEBI:33019"/>
        <dbReference type="ChEBI" id="CHEBI:57926"/>
        <dbReference type="ChEBI" id="CHEBI:73682"/>
        <dbReference type="EC" id="2.7.7.87"/>
    </reaction>
</comment>
<dbReference type="GO" id="GO:0005524">
    <property type="term" value="F:ATP binding"/>
    <property type="evidence" value="ECO:0007669"/>
    <property type="project" value="UniProtKB-UniRule"/>
</dbReference>
<protein>
    <recommendedName>
        <fullName evidence="4 13">Threonylcarbamoyl-AMP synthase</fullName>
        <shortName evidence="13">TC-AMP synthase</shortName>
        <ecNumber evidence="3 13">2.7.7.87</ecNumber>
    </recommendedName>
    <alternativeName>
        <fullName evidence="11 13">L-threonylcarbamoyladenylate synthase</fullName>
    </alternativeName>
</protein>
<dbReference type="GO" id="GO:0008033">
    <property type="term" value="P:tRNA processing"/>
    <property type="evidence" value="ECO:0007669"/>
    <property type="project" value="UniProtKB-KW"/>
</dbReference>
<dbReference type="AlphaFoldDB" id="A0A399DV36"/>
<feature type="binding site" evidence="14">
    <location>
        <position position="52"/>
    </location>
    <ligand>
        <name>ATP</name>
        <dbReference type="ChEBI" id="CHEBI:30616"/>
    </ligand>
</feature>
<dbReference type="SUPFAM" id="SSF55821">
    <property type="entry name" value="YrdC/RibB"/>
    <property type="match status" value="1"/>
</dbReference>
<dbReference type="Pfam" id="PF03481">
    <property type="entry name" value="Sua5_C"/>
    <property type="match status" value="1"/>
</dbReference>
<keyword evidence="6 13" id="KW-0808">Transferase</keyword>
<accession>A0A399DV36</accession>
<dbReference type="EMBL" id="QXDL01000339">
    <property type="protein sequence ID" value="RIH75927.1"/>
    <property type="molecule type" value="Genomic_DNA"/>
</dbReference>
<evidence type="ECO:0000256" key="9">
    <source>
        <dbReference type="ARBA" id="ARBA00022741"/>
    </source>
</evidence>
<dbReference type="PANTHER" id="PTHR17490:SF16">
    <property type="entry name" value="THREONYLCARBAMOYL-AMP SYNTHASE"/>
    <property type="match status" value="1"/>
</dbReference>
<evidence type="ECO:0000313" key="17">
    <source>
        <dbReference type="Proteomes" id="UP000265715"/>
    </source>
</evidence>
<feature type="binding site" evidence="14">
    <location>
        <position position="61"/>
    </location>
    <ligand>
        <name>L-threonine</name>
        <dbReference type="ChEBI" id="CHEBI:57926"/>
    </ligand>
</feature>
<evidence type="ECO:0000256" key="11">
    <source>
        <dbReference type="ARBA" id="ARBA00029774"/>
    </source>
</evidence>
<dbReference type="InterPro" id="IPR005145">
    <property type="entry name" value="Sua5_C"/>
</dbReference>
<feature type="binding site" evidence="14">
    <location>
        <position position="115"/>
    </location>
    <ligand>
        <name>L-threonine</name>
        <dbReference type="ChEBI" id="CHEBI:57926"/>
    </ligand>
</feature>
<reference evidence="16 17" key="1">
    <citation type="submission" date="2018-08" db="EMBL/GenBank/DDBJ databases">
        <title>Meiothermus terrae DSM 26712 genome sequencing project.</title>
        <authorList>
            <person name="Da Costa M.S."/>
            <person name="Albuquerque L."/>
            <person name="Raposo P."/>
            <person name="Froufe H.J.C."/>
            <person name="Barroso C.S."/>
            <person name="Egas C."/>
        </authorList>
    </citation>
    <scope>NUCLEOTIDE SEQUENCE [LARGE SCALE GENOMIC DNA]</scope>
    <source>
        <strain evidence="16 17">DSM 26712</strain>
    </source>
</reference>
<evidence type="ECO:0000256" key="4">
    <source>
        <dbReference type="ARBA" id="ARBA00015492"/>
    </source>
</evidence>
<dbReference type="InterPro" id="IPR017945">
    <property type="entry name" value="DHBP_synth_RibB-like_a/b_dom"/>
</dbReference>
<keyword evidence="9 13" id="KW-0547">Nucleotide-binding</keyword>
<dbReference type="Gene3D" id="3.90.870.10">
    <property type="entry name" value="DHBP synthase"/>
    <property type="match status" value="1"/>
</dbReference>
<dbReference type="GO" id="GO:0005737">
    <property type="term" value="C:cytoplasm"/>
    <property type="evidence" value="ECO:0007669"/>
    <property type="project" value="UniProtKB-SubCell"/>
</dbReference>
<evidence type="ECO:0000256" key="5">
    <source>
        <dbReference type="ARBA" id="ARBA00022490"/>
    </source>
</evidence>
<feature type="binding site" evidence="14">
    <location>
        <position position="111"/>
    </location>
    <ligand>
        <name>ATP</name>
        <dbReference type="ChEBI" id="CHEBI:30616"/>
    </ligand>
</feature>
<feature type="binding site" evidence="14">
    <location>
        <position position="188"/>
    </location>
    <ligand>
        <name>ATP</name>
        <dbReference type="ChEBI" id="CHEBI:30616"/>
    </ligand>
</feature>
<evidence type="ECO:0000256" key="8">
    <source>
        <dbReference type="ARBA" id="ARBA00022695"/>
    </source>
</evidence>
<dbReference type="InterPro" id="IPR006070">
    <property type="entry name" value="Sua5-like_dom"/>
</dbReference>
<dbReference type="GO" id="GO:0061710">
    <property type="term" value="F:L-threonylcarbamoyladenylate synthase"/>
    <property type="evidence" value="ECO:0007669"/>
    <property type="project" value="UniProtKB-EC"/>
</dbReference>
<keyword evidence="7 13" id="KW-0819">tRNA processing</keyword>
<keyword evidence="5 13" id="KW-0963">Cytoplasm</keyword>
<evidence type="ECO:0000256" key="6">
    <source>
        <dbReference type="ARBA" id="ARBA00022679"/>
    </source>
</evidence>
<feature type="binding site" evidence="14">
    <location>
        <position position="224"/>
    </location>
    <ligand>
        <name>ATP</name>
        <dbReference type="ChEBI" id="CHEBI:30616"/>
    </ligand>
</feature>